<evidence type="ECO:0000313" key="1">
    <source>
        <dbReference type="EMBL" id="GEP72688.1"/>
    </source>
</evidence>
<organism evidence="1 2">
    <name type="scientific">Lentilactobacillus rapi</name>
    <dbReference type="NCBI Taxonomy" id="481723"/>
    <lineage>
        <taxon>Bacteria</taxon>
        <taxon>Bacillati</taxon>
        <taxon>Bacillota</taxon>
        <taxon>Bacilli</taxon>
        <taxon>Lactobacillales</taxon>
        <taxon>Lactobacillaceae</taxon>
        <taxon>Lentilactobacillus</taxon>
    </lineage>
</organism>
<accession>A0A512PNA9</accession>
<comment type="caution">
    <text evidence="1">The sequence shown here is derived from an EMBL/GenBank/DDBJ whole genome shotgun (WGS) entry which is preliminary data.</text>
</comment>
<reference evidence="1 2" key="1">
    <citation type="submission" date="2019-07" db="EMBL/GenBank/DDBJ databases">
        <title>Whole genome shotgun sequence of Lactobacillus rapi NBRC 109618.</title>
        <authorList>
            <person name="Hosoyama A."/>
            <person name="Uohara A."/>
            <person name="Ohji S."/>
            <person name="Ichikawa N."/>
        </authorList>
    </citation>
    <scope>NUCLEOTIDE SEQUENCE [LARGE SCALE GENOMIC DNA]</scope>
    <source>
        <strain evidence="1 2">NBRC 109618</strain>
    </source>
</reference>
<dbReference type="EMBL" id="BKAM01000028">
    <property type="protein sequence ID" value="GEP72688.1"/>
    <property type="molecule type" value="Genomic_DNA"/>
</dbReference>
<dbReference type="AlphaFoldDB" id="A0A512PNA9"/>
<gene>
    <name evidence="1" type="ORF">LRA02_15560</name>
</gene>
<name>A0A512PNA9_9LACO</name>
<protein>
    <submittedName>
        <fullName evidence="1">Uncharacterized protein</fullName>
    </submittedName>
</protein>
<evidence type="ECO:0000313" key="2">
    <source>
        <dbReference type="Proteomes" id="UP000321569"/>
    </source>
</evidence>
<dbReference type="Proteomes" id="UP000321569">
    <property type="component" value="Unassembled WGS sequence"/>
</dbReference>
<sequence length="75" mass="9067">MFVFENQENNDEFSNSVDCGRSSFKWYLVKDTRNRKKKARKEIEEMKAKDLSGWSRHGLWLLVEALWFGWYTVTE</sequence>
<proteinExistence type="predicted"/>